<dbReference type="GO" id="GO:0098796">
    <property type="term" value="C:membrane protein complex"/>
    <property type="evidence" value="ECO:0007669"/>
    <property type="project" value="UniProtKB-ARBA"/>
</dbReference>
<sequence length="266" mass="28248">MGGMSGKVEYAPRDAEPVRPAPARPDVPVLEMRQAVRGYGGGDARVRALDGVDLSLDAGAWVAVMGPSGSGKSTLLHCAAGLDTVDSGRVTLLGEDLTGADDRRLTRLRRGTVGFVFQNFNLVASLTAEQNVALPLRLAGRRARREDVRSALADVGLADRARHRPRELSGGQQQRVALARAMVTRPRVLFADEPTGALDSASARTVLGLLRGMCDDAGQTIVMVTHDPVAAAAADTVVFLADGRVVDRIERPSARRIADRLVSLEV</sequence>
<evidence type="ECO:0000256" key="1">
    <source>
        <dbReference type="ARBA" id="ARBA00022448"/>
    </source>
</evidence>
<evidence type="ECO:0000256" key="2">
    <source>
        <dbReference type="ARBA" id="ARBA00022741"/>
    </source>
</evidence>
<dbReference type="CDD" id="cd03255">
    <property type="entry name" value="ABC_MJ0796_LolCDE_FtsE"/>
    <property type="match status" value="1"/>
</dbReference>
<feature type="domain" description="ABC transporter" evidence="5">
    <location>
        <begin position="30"/>
        <end position="265"/>
    </location>
</feature>
<keyword evidence="1" id="KW-0813">Transport</keyword>
<keyword evidence="7" id="KW-1185">Reference proteome</keyword>
<dbReference type="GO" id="GO:0005524">
    <property type="term" value="F:ATP binding"/>
    <property type="evidence" value="ECO:0007669"/>
    <property type="project" value="UniProtKB-KW"/>
</dbReference>
<dbReference type="EMBL" id="BIFH01000023">
    <property type="protein sequence ID" value="GCD97145.1"/>
    <property type="molecule type" value="Genomic_DNA"/>
</dbReference>
<protein>
    <submittedName>
        <fullName evidence="6">ABC transporter ATP-binding protein</fullName>
    </submittedName>
</protein>
<dbReference type="PANTHER" id="PTHR24220:SF685">
    <property type="entry name" value="ABC TRANSPORTER RELATED"/>
    <property type="match status" value="1"/>
</dbReference>
<keyword evidence="3 6" id="KW-0067">ATP-binding</keyword>
<dbReference type="GO" id="GO:0016887">
    <property type="term" value="F:ATP hydrolysis activity"/>
    <property type="evidence" value="ECO:0007669"/>
    <property type="project" value="InterPro"/>
</dbReference>
<dbReference type="InterPro" id="IPR003439">
    <property type="entry name" value="ABC_transporter-like_ATP-bd"/>
</dbReference>
<proteinExistence type="predicted"/>
<dbReference type="FunFam" id="3.40.50.300:FF:000032">
    <property type="entry name" value="Export ABC transporter ATP-binding protein"/>
    <property type="match status" value="1"/>
</dbReference>
<name>A0A401YRF4_9ACTN</name>
<evidence type="ECO:0000256" key="4">
    <source>
        <dbReference type="SAM" id="MobiDB-lite"/>
    </source>
</evidence>
<reference evidence="6 7" key="1">
    <citation type="submission" date="2018-12" db="EMBL/GenBank/DDBJ databases">
        <title>Draft genome sequence of Embleya hyalina NBRC 13850T.</title>
        <authorList>
            <person name="Komaki H."/>
            <person name="Hosoyama A."/>
            <person name="Kimura A."/>
            <person name="Ichikawa N."/>
            <person name="Tamura T."/>
        </authorList>
    </citation>
    <scope>NUCLEOTIDE SEQUENCE [LARGE SCALE GENOMIC DNA]</scope>
    <source>
        <strain evidence="6 7">NBRC 13850</strain>
    </source>
</reference>
<gene>
    <name evidence="6" type="ORF">EHYA_04833</name>
</gene>
<dbReference type="PANTHER" id="PTHR24220">
    <property type="entry name" value="IMPORT ATP-BINDING PROTEIN"/>
    <property type="match status" value="1"/>
</dbReference>
<dbReference type="PROSITE" id="PS00211">
    <property type="entry name" value="ABC_TRANSPORTER_1"/>
    <property type="match status" value="1"/>
</dbReference>
<comment type="caution">
    <text evidence="6">The sequence shown here is derived from an EMBL/GenBank/DDBJ whole genome shotgun (WGS) entry which is preliminary data.</text>
</comment>
<dbReference type="Proteomes" id="UP000286931">
    <property type="component" value="Unassembled WGS sequence"/>
</dbReference>
<feature type="region of interest" description="Disordered" evidence="4">
    <location>
        <begin position="1"/>
        <end position="24"/>
    </location>
</feature>
<dbReference type="InterPro" id="IPR003593">
    <property type="entry name" value="AAA+_ATPase"/>
</dbReference>
<organism evidence="6 7">
    <name type="scientific">Embleya hyalina</name>
    <dbReference type="NCBI Taxonomy" id="516124"/>
    <lineage>
        <taxon>Bacteria</taxon>
        <taxon>Bacillati</taxon>
        <taxon>Actinomycetota</taxon>
        <taxon>Actinomycetes</taxon>
        <taxon>Kitasatosporales</taxon>
        <taxon>Streptomycetaceae</taxon>
        <taxon>Embleya</taxon>
    </lineage>
</organism>
<dbReference type="PROSITE" id="PS50893">
    <property type="entry name" value="ABC_TRANSPORTER_2"/>
    <property type="match status" value="1"/>
</dbReference>
<dbReference type="InterPro" id="IPR027417">
    <property type="entry name" value="P-loop_NTPase"/>
</dbReference>
<dbReference type="GO" id="GO:0022857">
    <property type="term" value="F:transmembrane transporter activity"/>
    <property type="evidence" value="ECO:0007669"/>
    <property type="project" value="UniProtKB-ARBA"/>
</dbReference>
<dbReference type="SMART" id="SM00382">
    <property type="entry name" value="AAA"/>
    <property type="match status" value="1"/>
</dbReference>
<evidence type="ECO:0000259" key="5">
    <source>
        <dbReference type="PROSITE" id="PS50893"/>
    </source>
</evidence>
<dbReference type="Gene3D" id="3.40.50.300">
    <property type="entry name" value="P-loop containing nucleotide triphosphate hydrolases"/>
    <property type="match status" value="1"/>
</dbReference>
<dbReference type="Pfam" id="PF00005">
    <property type="entry name" value="ABC_tran"/>
    <property type="match status" value="1"/>
</dbReference>
<dbReference type="SUPFAM" id="SSF52540">
    <property type="entry name" value="P-loop containing nucleoside triphosphate hydrolases"/>
    <property type="match status" value="1"/>
</dbReference>
<dbReference type="AlphaFoldDB" id="A0A401YRF4"/>
<dbReference type="GO" id="GO:0005886">
    <property type="term" value="C:plasma membrane"/>
    <property type="evidence" value="ECO:0007669"/>
    <property type="project" value="TreeGrafter"/>
</dbReference>
<dbReference type="InterPro" id="IPR015854">
    <property type="entry name" value="ABC_transpr_LolD-like"/>
</dbReference>
<dbReference type="InterPro" id="IPR017871">
    <property type="entry name" value="ABC_transporter-like_CS"/>
</dbReference>
<keyword evidence="2" id="KW-0547">Nucleotide-binding</keyword>
<evidence type="ECO:0000313" key="7">
    <source>
        <dbReference type="Proteomes" id="UP000286931"/>
    </source>
</evidence>
<dbReference type="InterPro" id="IPR017911">
    <property type="entry name" value="MacB-like_ATP-bd"/>
</dbReference>
<evidence type="ECO:0000256" key="3">
    <source>
        <dbReference type="ARBA" id="ARBA00022840"/>
    </source>
</evidence>
<evidence type="ECO:0000313" key="6">
    <source>
        <dbReference type="EMBL" id="GCD97145.1"/>
    </source>
</evidence>
<accession>A0A401YRF4</accession>